<comment type="caution">
    <text evidence="1">The sequence shown here is derived from an EMBL/GenBank/DDBJ whole genome shotgun (WGS) entry which is preliminary data.</text>
</comment>
<evidence type="ECO:0000313" key="2">
    <source>
        <dbReference type="Proteomes" id="UP001284771"/>
    </source>
</evidence>
<proteinExistence type="predicted"/>
<sequence length="69" mass="7877">MIKMSQAGPSVSIEPVSYWVASLPALEQEQIQPASVDLRLGFSYLKVKQHQVGLMSLNEEIQYEHFENR</sequence>
<dbReference type="RefSeq" id="WP_225001820.1">
    <property type="nucleotide sequence ID" value="NZ_CANLXW010000043.1"/>
</dbReference>
<reference evidence="2" key="1">
    <citation type="submission" date="2023-07" db="EMBL/GenBank/DDBJ databases">
        <title>Draft genomic sequences of Priestia flexa CCM isolated from the soil of an abandoned mine contaminated by free cyanide in the high Andean zone of Tacna, Peru.</title>
        <authorList>
            <person name="Caceda Quiroz C.J."/>
            <person name="Maraza Chooque G.J."/>
            <person name="Fora Quispe G.L."/>
            <person name="Carpio Mamani M."/>
        </authorList>
    </citation>
    <scope>NUCLEOTIDE SEQUENCE [LARGE SCALE GENOMIC DNA]</scope>
    <source>
        <strain evidence="2">CCM</strain>
    </source>
</reference>
<dbReference type="InterPro" id="IPR036157">
    <property type="entry name" value="dUTPase-like_sf"/>
</dbReference>
<protein>
    <submittedName>
        <fullName evidence="1">Uncharacterized protein</fullName>
    </submittedName>
</protein>
<organism evidence="1 2">
    <name type="scientific">Priestia flexa</name>
    <dbReference type="NCBI Taxonomy" id="86664"/>
    <lineage>
        <taxon>Bacteria</taxon>
        <taxon>Bacillati</taxon>
        <taxon>Bacillota</taxon>
        <taxon>Bacilli</taxon>
        <taxon>Bacillales</taxon>
        <taxon>Bacillaceae</taxon>
        <taxon>Priestia</taxon>
    </lineage>
</organism>
<dbReference type="Proteomes" id="UP001284771">
    <property type="component" value="Unassembled WGS sequence"/>
</dbReference>
<name>A0ABU4J7E4_9BACI</name>
<accession>A0ABU4J7E4</accession>
<evidence type="ECO:0000313" key="1">
    <source>
        <dbReference type="EMBL" id="MDW8516918.1"/>
    </source>
</evidence>
<dbReference type="EMBL" id="JAWUZT010000034">
    <property type="protein sequence ID" value="MDW8516918.1"/>
    <property type="molecule type" value="Genomic_DNA"/>
</dbReference>
<gene>
    <name evidence="1" type="ORF">RIB56_12325</name>
</gene>
<keyword evidence="2" id="KW-1185">Reference proteome</keyword>
<dbReference type="Gene3D" id="2.70.40.10">
    <property type="match status" value="1"/>
</dbReference>